<comment type="caution">
    <text evidence="1">The sequence shown here is derived from an EMBL/GenBank/DDBJ whole genome shotgun (WGS) entry which is preliminary data.</text>
</comment>
<sequence>MFVALDKLFALHNAMLLESHLIKAFFMCSIDFHHLHVHKYEADIQWLCITFFIEVLVLRFTTLNIEEQAKILTFFRLLFAFLASAQLLHAIFTYRDYEVFESSDTVILDGEDLPDVLDTSEDPDFDVSRDVGESSLATSVRKYDPCRRLR</sequence>
<gene>
    <name evidence="1" type="ORF">CDL15_Pgr006145</name>
</gene>
<dbReference type="InterPro" id="IPR040346">
    <property type="entry name" value="GEX1/Brambleberry"/>
</dbReference>
<protein>
    <submittedName>
        <fullName evidence="1">Uncharacterized protein</fullName>
    </submittedName>
</protein>
<dbReference type="Proteomes" id="UP000197138">
    <property type="component" value="Unassembled WGS sequence"/>
</dbReference>
<dbReference type="EMBL" id="MTKT01005880">
    <property type="protein sequence ID" value="OWM63883.1"/>
    <property type="molecule type" value="Genomic_DNA"/>
</dbReference>
<dbReference type="PANTHER" id="PTHR33538:SF2">
    <property type="entry name" value="PROTEIN GAMETE EXPRESSED 1"/>
    <property type="match status" value="1"/>
</dbReference>
<name>A0A218VU62_PUNGR</name>
<evidence type="ECO:0000313" key="2">
    <source>
        <dbReference type="Proteomes" id="UP000197138"/>
    </source>
</evidence>
<dbReference type="PANTHER" id="PTHR33538">
    <property type="entry name" value="PROTEIN GAMETE EXPRESSED 1"/>
    <property type="match status" value="1"/>
</dbReference>
<reference evidence="2" key="1">
    <citation type="journal article" date="2017" name="Plant J.">
        <title>The pomegranate (Punica granatum L.) genome and the genomics of punicalagin biosynthesis.</title>
        <authorList>
            <person name="Qin G."/>
            <person name="Xu C."/>
            <person name="Ming R."/>
            <person name="Tang H."/>
            <person name="Guyot R."/>
            <person name="Kramer E.M."/>
            <person name="Hu Y."/>
            <person name="Yi X."/>
            <person name="Qi Y."/>
            <person name="Xu X."/>
            <person name="Gao Z."/>
            <person name="Pan H."/>
            <person name="Jian J."/>
            <person name="Tian Y."/>
            <person name="Yue Z."/>
            <person name="Xu Y."/>
        </authorList>
    </citation>
    <scope>NUCLEOTIDE SEQUENCE [LARGE SCALE GENOMIC DNA]</scope>
    <source>
        <strain evidence="2">cv. Dabenzi</strain>
    </source>
</reference>
<proteinExistence type="predicted"/>
<accession>A0A218VU62</accession>
<evidence type="ECO:0000313" key="1">
    <source>
        <dbReference type="EMBL" id="OWM63883.1"/>
    </source>
</evidence>
<dbReference type="AlphaFoldDB" id="A0A218VU62"/>
<organism evidence="1 2">
    <name type="scientific">Punica granatum</name>
    <name type="common">Pomegranate</name>
    <dbReference type="NCBI Taxonomy" id="22663"/>
    <lineage>
        <taxon>Eukaryota</taxon>
        <taxon>Viridiplantae</taxon>
        <taxon>Streptophyta</taxon>
        <taxon>Embryophyta</taxon>
        <taxon>Tracheophyta</taxon>
        <taxon>Spermatophyta</taxon>
        <taxon>Magnoliopsida</taxon>
        <taxon>eudicotyledons</taxon>
        <taxon>Gunneridae</taxon>
        <taxon>Pentapetalae</taxon>
        <taxon>rosids</taxon>
        <taxon>malvids</taxon>
        <taxon>Myrtales</taxon>
        <taxon>Lythraceae</taxon>
        <taxon>Punica</taxon>
    </lineage>
</organism>